<protein>
    <submittedName>
        <fullName evidence="4">PPOX class probable F420-dependent enzyme</fullName>
    </submittedName>
</protein>
<dbReference type="InterPro" id="IPR012349">
    <property type="entry name" value="Split_barrel_FMN-bd"/>
</dbReference>
<accession>A0A840PEA5</accession>
<dbReference type="InterPro" id="IPR019920">
    <property type="entry name" value="F420-binding_dom_put"/>
</dbReference>
<comment type="caution">
    <text evidence="4">The sequence shown here is derived from an EMBL/GenBank/DDBJ whole genome shotgun (WGS) entry which is preliminary data.</text>
</comment>
<reference evidence="4 5" key="1">
    <citation type="submission" date="2020-08" db="EMBL/GenBank/DDBJ databases">
        <title>Genomic Encyclopedia of Type Strains, Phase IV (KMG-IV): sequencing the most valuable type-strain genomes for metagenomic binning, comparative biology and taxonomic classification.</title>
        <authorList>
            <person name="Goeker M."/>
        </authorList>
    </citation>
    <scope>NUCLEOTIDE SEQUENCE [LARGE SCALE GENOMIC DNA]</scope>
    <source>
        <strain evidence="4 5">DSM 45615</strain>
    </source>
</reference>
<sequence length="175" mass="19229">MGTNRRAQVEMSADEVRQFVAASRTASLATLGPAGHPHLVAMWYAIVGGRVWFETKAKSQKAVNLRREPRASVLIEDGLTYDTLRGVSLEGRAVLVEDRTALWAVGVSMWERYFGPYTEEARPEVEAMIGNRVAVRFDVQRIRSWDHRKLGLPPASPGGSTAQAGPVRLNSQGGL</sequence>
<keyword evidence="5" id="KW-1185">Reference proteome</keyword>
<dbReference type="PANTHER" id="PTHR35176">
    <property type="entry name" value="HEME OXYGENASE HI_0854-RELATED"/>
    <property type="match status" value="1"/>
</dbReference>
<evidence type="ECO:0000313" key="5">
    <source>
        <dbReference type="Proteomes" id="UP000578449"/>
    </source>
</evidence>
<dbReference type="GO" id="GO:0070967">
    <property type="term" value="F:coenzyme F420 binding"/>
    <property type="evidence" value="ECO:0007669"/>
    <property type="project" value="TreeGrafter"/>
</dbReference>
<dbReference type="AlphaFoldDB" id="A0A840PEA5"/>
<evidence type="ECO:0000256" key="1">
    <source>
        <dbReference type="ARBA" id="ARBA00023002"/>
    </source>
</evidence>
<dbReference type="Pfam" id="PF01243">
    <property type="entry name" value="PNPOx_N"/>
    <property type="match status" value="1"/>
</dbReference>
<dbReference type="Proteomes" id="UP000578449">
    <property type="component" value="Unassembled WGS sequence"/>
</dbReference>
<feature type="compositionally biased region" description="Polar residues" evidence="2">
    <location>
        <begin position="158"/>
        <end position="175"/>
    </location>
</feature>
<dbReference type="GO" id="GO:0005829">
    <property type="term" value="C:cytosol"/>
    <property type="evidence" value="ECO:0007669"/>
    <property type="project" value="TreeGrafter"/>
</dbReference>
<proteinExistence type="predicted"/>
<name>A0A840PEA5_9ACTN</name>
<keyword evidence="1" id="KW-0560">Oxidoreductase</keyword>
<evidence type="ECO:0000256" key="2">
    <source>
        <dbReference type="SAM" id="MobiDB-lite"/>
    </source>
</evidence>
<evidence type="ECO:0000313" key="4">
    <source>
        <dbReference type="EMBL" id="MBB5135477.1"/>
    </source>
</evidence>
<dbReference type="Gene3D" id="2.30.110.10">
    <property type="entry name" value="Electron Transport, Fmn-binding Protein, Chain A"/>
    <property type="match status" value="1"/>
</dbReference>
<gene>
    <name evidence="4" type="ORF">HNP84_005221</name>
</gene>
<dbReference type="SUPFAM" id="SSF50475">
    <property type="entry name" value="FMN-binding split barrel"/>
    <property type="match status" value="1"/>
</dbReference>
<feature type="domain" description="Pyridoxamine 5'-phosphate oxidase N-terminal" evidence="3">
    <location>
        <begin position="14"/>
        <end position="145"/>
    </location>
</feature>
<feature type="region of interest" description="Disordered" evidence="2">
    <location>
        <begin position="150"/>
        <end position="175"/>
    </location>
</feature>
<dbReference type="InterPro" id="IPR011576">
    <property type="entry name" value="Pyridox_Oxase_N"/>
</dbReference>
<dbReference type="NCBIfam" id="TIGR03618">
    <property type="entry name" value="Rv1155_F420"/>
    <property type="match status" value="1"/>
</dbReference>
<dbReference type="RefSeq" id="WP_185052428.1">
    <property type="nucleotide sequence ID" value="NZ_BAABIX010000002.1"/>
</dbReference>
<dbReference type="GO" id="GO:0016627">
    <property type="term" value="F:oxidoreductase activity, acting on the CH-CH group of donors"/>
    <property type="evidence" value="ECO:0007669"/>
    <property type="project" value="TreeGrafter"/>
</dbReference>
<dbReference type="PANTHER" id="PTHR35176:SF6">
    <property type="entry name" value="HEME OXYGENASE HI_0854-RELATED"/>
    <property type="match status" value="1"/>
</dbReference>
<dbReference type="EMBL" id="JACHGN010000011">
    <property type="protein sequence ID" value="MBB5135477.1"/>
    <property type="molecule type" value="Genomic_DNA"/>
</dbReference>
<evidence type="ECO:0000259" key="3">
    <source>
        <dbReference type="Pfam" id="PF01243"/>
    </source>
</evidence>
<organism evidence="4 5">
    <name type="scientific">Thermocatellispora tengchongensis</name>
    <dbReference type="NCBI Taxonomy" id="1073253"/>
    <lineage>
        <taxon>Bacteria</taxon>
        <taxon>Bacillati</taxon>
        <taxon>Actinomycetota</taxon>
        <taxon>Actinomycetes</taxon>
        <taxon>Streptosporangiales</taxon>
        <taxon>Streptosporangiaceae</taxon>
        <taxon>Thermocatellispora</taxon>
    </lineage>
</organism>
<dbReference type="InterPro" id="IPR052019">
    <property type="entry name" value="F420H2_bilvrd_red/Heme_oxyg"/>
</dbReference>